<dbReference type="Gene3D" id="3.30.420.10">
    <property type="entry name" value="Ribonuclease H-like superfamily/Ribonuclease H"/>
    <property type="match status" value="1"/>
</dbReference>
<accession>A0ABN9CIG2</accession>
<evidence type="ECO:0000313" key="2">
    <source>
        <dbReference type="Proteomes" id="UP001162483"/>
    </source>
</evidence>
<gene>
    <name evidence="1" type="ORF">SPARVUS_LOCUS5156983</name>
</gene>
<sequence>MYKILANHVHPMVQTLFPEDSNIYQDDNAPIYTADVVKSWFNEHAEKFSHRTQVPLSPDLNIIEPLWSIFENKFWDNFLP</sequence>
<feature type="non-terminal residue" evidence="1">
    <location>
        <position position="80"/>
    </location>
</feature>
<proteinExistence type="predicted"/>
<evidence type="ECO:0008006" key="3">
    <source>
        <dbReference type="Google" id="ProtNLM"/>
    </source>
</evidence>
<organism evidence="1 2">
    <name type="scientific">Staurois parvus</name>
    <dbReference type="NCBI Taxonomy" id="386267"/>
    <lineage>
        <taxon>Eukaryota</taxon>
        <taxon>Metazoa</taxon>
        <taxon>Chordata</taxon>
        <taxon>Craniata</taxon>
        <taxon>Vertebrata</taxon>
        <taxon>Euteleostomi</taxon>
        <taxon>Amphibia</taxon>
        <taxon>Batrachia</taxon>
        <taxon>Anura</taxon>
        <taxon>Neobatrachia</taxon>
        <taxon>Ranoidea</taxon>
        <taxon>Ranidae</taxon>
        <taxon>Staurois</taxon>
    </lineage>
</organism>
<name>A0ABN9CIG2_9NEOB</name>
<evidence type="ECO:0000313" key="1">
    <source>
        <dbReference type="EMBL" id="CAI9559915.1"/>
    </source>
</evidence>
<dbReference type="InterPro" id="IPR036397">
    <property type="entry name" value="RNaseH_sf"/>
</dbReference>
<dbReference type="Proteomes" id="UP001162483">
    <property type="component" value="Unassembled WGS sequence"/>
</dbReference>
<comment type="caution">
    <text evidence="1">The sequence shown here is derived from an EMBL/GenBank/DDBJ whole genome shotgun (WGS) entry which is preliminary data.</text>
</comment>
<keyword evidence="2" id="KW-1185">Reference proteome</keyword>
<protein>
    <recommendedName>
        <fullName evidence="3">Tc1-like transposase DDE domain-containing protein</fullName>
    </recommendedName>
</protein>
<dbReference type="EMBL" id="CATNWA010010447">
    <property type="protein sequence ID" value="CAI9559915.1"/>
    <property type="molecule type" value="Genomic_DNA"/>
</dbReference>
<reference evidence="1" key="1">
    <citation type="submission" date="2023-05" db="EMBL/GenBank/DDBJ databases">
        <authorList>
            <person name="Stuckert A."/>
        </authorList>
    </citation>
    <scope>NUCLEOTIDE SEQUENCE</scope>
</reference>